<name>A0A836YGL0_9TRYP</name>
<dbReference type="OrthoDB" id="276716at2759"/>
<feature type="region of interest" description="Disordered" evidence="1">
    <location>
        <begin position="386"/>
        <end position="430"/>
    </location>
</feature>
<dbReference type="AlphaFoldDB" id="A0A836YGL0"/>
<proteinExistence type="predicted"/>
<gene>
    <name evidence="2" type="ORF">JKF63_07111</name>
</gene>
<protein>
    <submittedName>
        <fullName evidence="2">Uncharacterized protein</fullName>
    </submittedName>
</protein>
<evidence type="ECO:0000256" key="1">
    <source>
        <dbReference type="SAM" id="MobiDB-lite"/>
    </source>
</evidence>
<comment type="caution">
    <text evidence="2">The sequence shown here is derived from an EMBL/GenBank/DDBJ whole genome shotgun (WGS) entry which is preliminary data.</text>
</comment>
<organism evidence="2 3">
    <name type="scientific">Porcisia hertigi</name>
    <dbReference type="NCBI Taxonomy" id="2761500"/>
    <lineage>
        <taxon>Eukaryota</taxon>
        <taxon>Discoba</taxon>
        <taxon>Euglenozoa</taxon>
        <taxon>Kinetoplastea</taxon>
        <taxon>Metakinetoplastina</taxon>
        <taxon>Trypanosomatida</taxon>
        <taxon>Trypanosomatidae</taxon>
        <taxon>Leishmaniinae</taxon>
        <taxon>Porcisia</taxon>
    </lineage>
</organism>
<dbReference type="RefSeq" id="XP_067759490.1">
    <property type="nucleotide sequence ID" value="XM_067903052.1"/>
</dbReference>
<keyword evidence="3" id="KW-1185">Reference proteome</keyword>
<dbReference type="GeneID" id="94293129"/>
<sequence>MAYCVPPRVVVRRLCDPEWFKAEFVDKGRAAANNDLAVCSNHCRSVGHASKEECAQLISSSFRPIIEKVLPLPASACGSGAAVCGGSWFWEMYRHALFGENIVAHLGGTGISLAEDPLNAQVELRLKMCSEDAAALPTHHRTKTFLHGSVKLEVVYALALSVALHVAKQPLLEHGEGPQALVLCATKDQCDELAYVLNEFCASLHLVVHNLFEPYPPMPADKRAEVVVATPPLWESLAKYDQYPDPARLGSASQHEGLEDLLVRVEGEGQLPPTYDLTRWRPYSLTHVAQLVVFDVELHINMGFGALLLRILRPPQEPSPSLCKSMGSSGTGKLALSCQLYVIVGGDRFAVDADAVHSLLDAVRAGGRLRFNDGTAELSLATSFPAQDSDEGSCAPLSHGARKRRREEDRVCNHHGQGSPDKNNTTASPCGDGTPFEGVLIRRALSHARLLADFTAFTDFVSRVVEEASTFWESFESGICDDAGTHRTQSPASAYLTTGGSNDDAGNAGQFPTSAVSSSFLRCARVELALLCAYSACLDSQSRPAVSEAYRAQEVCVWVHPALSSPTSLSSRLTLLFQHLNDRLNGELFDGSVVQCVLASDAERLPFTLSPIAGSAADGEGSRLVLQQELFRYGPSFIQPALLSIARKSGEAAAAATAARNAERMETLSVVEKVTAVNKGAEASPGYVPKCCFLSTLPHAGQSASSLLSSAVPPSDVSTVLVLRDIAPSRLALCGGETTINSQVHFAGEIKPLALYLLEECCQYGRVLSYYAYEAPLTAAIIDALEDGQDACGSGVEEGLAAQAETAMDRKKPLVSGGQRASVSLFIEFASADAAVEAVRLISRRFAPQHEQLQSNGAPVGLPRARLFTNCTYYEGVLQELSSEMKYDGPVDSDQSADADSGFGDLYISLLAE</sequence>
<evidence type="ECO:0000313" key="3">
    <source>
        <dbReference type="Proteomes" id="UP000674318"/>
    </source>
</evidence>
<dbReference type="Proteomes" id="UP000674318">
    <property type="component" value="Chromosome 6"/>
</dbReference>
<dbReference type="EMBL" id="JAFJZO010000006">
    <property type="protein sequence ID" value="KAG5511169.1"/>
    <property type="molecule type" value="Genomic_DNA"/>
</dbReference>
<dbReference type="KEGG" id="phet:94293129"/>
<reference evidence="2 3" key="1">
    <citation type="submission" date="2021-02" db="EMBL/GenBank/DDBJ databases">
        <title>Porcisia hertigi Genome sequencing and assembly.</title>
        <authorList>
            <person name="Almutairi H."/>
            <person name="Gatherer D."/>
        </authorList>
    </citation>
    <scope>NUCLEOTIDE SEQUENCE [LARGE SCALE GENOMIC DNA]</scope>
    <source>
        <strain evidence="2 3">C119</strain>
    </source>
</reference>
<accession>A0A836YGL0</accession>
<evidence type="ECO:0000313" key="2">
    <source>
        <dbReference type="EMBL" id="KAG5511169.1"/>
    </source>
</evidence>